<dbReference type="InterPro" id="IPR000878">
    <property type="entry name" value="4pyrrol_Mease"/>
</dbReference>
<dbReference type="InterPro" id="IPR014776">
    <property type="entry name" value="4pyrrole_Mease_sub2"/>
</dbReference>
<dbReference type="InterPro" id="IPR014777">
    <property type="entry name" value="4pyrrole_Mease_sub1"/>
</dbReference>
<dbReference type="NCBIfam" id="NF004790">
    <property type="entry name" value="PRK06136.1"/>
    <property type="match status" value="1"/>
</dbReference>
<dbReference type="Proteomes" id="UP000640583">
    <property type="component" value="Unassembled WGS sequence"/>
</dbReference>
<organism evidence="10 11">
    <name type="scientific">Halocynthiibacter styelae</name>
    <dbReference type="NCBI Taxonomy" id="2761955"/>
    <lineage>
        <taxon>Bacteria</taxon>
        <taxon>Pseudomonadati</taxon>
        <taxon>Pseudomonadota</taxon>
        <taxon>Alphaproteobacteria</taxon>
        <taxon>Rhodobacterales</taxon>
        <taxon>Paracoccaceae</taxon>
        <taxon>Halocynthiibacter</taxon>
    </lineage>
</organism>
<dbReference type="NCBIfam" id="TIGR01469">
    <property type="entry name" value="cobA_cysG_Cterm"/>
    <property type="match status" value="1"/>
</dbReference>
<evidence type="ECO:0000259" key="9">
    <source>
        <dbReference type="Pfam" id="PF00590"/>
    </source>
</evidence>
<accession>A0A8J7ICH2</accession>
<evidence type="ECO:0000256" key="5">
    <source>
        <dbReference type="ARBA" id="ARBA00022691"/>
    </source>
</evidence>
<dbReference type="Gene3D" id="3.40.1010.10">
    <property type="entry name" value="Cobalt-precorrin-4 Transmethylase, Domain 1"/>
    <property type="match status" value="1"/>
</dbReference>
<comment type="caution">
    <text evidence="10">The sequence shown here is derived from an EMBL/GenBank/DDBJ whole genome shotgun (WGS) entry which is preliminary data.</text>
</comment>
<dbReference type="CDD" id="cd11642">
    <property type="entry name" value="SUMT"/>
    <property type="match status" value="1"/>
</dbReference>
<keyword evidence="6" id="KW-0627">Porphyrin biosynthesis</keyword>
<name>A0A8J7ICH2_9RHOB</name>
<dbReference type="GO" id="GO:0004851">
    <property type="term" value="F:uroporphyrin-III C-methyltransferase activity"/>
    <property type="evidence" value="ECO:0007669"/>
    <property type="project" value="UniProtKB-EC"/>
</dbReference>
<dbReference type="InterPro" id="IPR006366">
    <property type="entry name" value="CobA/CysG_C"/>
</dbReference>
<dbReference type="RefSeq" id="WP_228847663.1">
    <property type="nucleotide sequence ID" value="NZ_JADCKQ010000002.1"/>
</dbReference>
<dbReference type="Gene3D" id="3.30.950.10">
    <property type="entry name" value="Methyltransferase, Cobalt-precorrin-4 Transmethylase, Domain 2"/>
    <property type="match status" value="1"/>
</dbReference>
<reference evidence="10" key="1">
    <citation type="submission" date="2020-10" db="EMBL/GenBank/DDBJ databases">
        <title>Paenihalocynthiibacter styelae gen. nov., sp. nov., isolated from stalked sea squirt Styela clava.</title>
        <authorList>
            <person name="Kim Y.-O."/>
            <person name="Yoon J.-H."/>
        </authorList>
    </citation>
    <scope>NUCLEOTIDE SEQUENCE</scope>
    <source>
        <strain evidence="10">MYP1-1</strain>
    </source>
</reference>
<dbReference type="GO" id="GO:0032259">
    <property type="term" value="P:methylation"/>
    <property type="evidence" value="ECO:0007669"/>
    <property type="project" value="UniProtKB-KW"/>
</dbReference>
<evidence type="ECO:0000256" key="3">
    <source>
        <dbReference type="ARBA" id="ARBA00022603"/>
    </source>
</evidence>
<dbReference type="UniPathway" id="UPA00262">
    <property type="reaction ID" value="UER00211"/>
</dbReference>
<dbReference type="AlphaFoldDB" id="A0A8J7ICH2"/>
<dbReference type="InterPro" id="IPR035996">
    <property type="entry name" value="4pyrrol_Methylase_sf"/>
</dbReference>
<evidence type="ECO:0000313" key="10">
    <source>
        <dbReference type="EMBL" id="MBI1492764.1"/>
    </source>
</evidence>
<dbReference type="PROSITE" id="PS00839">
    <property type="entry name" value="SUMT_1"/>
    <property type="match status" value="1"/>
</dbReference>
<keyword evidence="4 8" id="KW-0808">Transferase</keyword>
<feature type="domain" description="Tetrapyrrole methylase" evidence="9">
    <location>
        <begin position="4"/>
        <end position="216"/>
    </location>
</feature>
<keyword evidence="11" id="KW-1185">Reference proteome</keyword>
<dbReference type="PANTHER" id="PTHR45790">
    <property type="entry name" value="SIROHEME SYNTHASE-RELATED"/>
    <property type="match status" value="1"/>
</dbReference>
<sequence>MGFVSFVSSGPGDPELLTLKAVKRLQDADVVLYDDLSSGPILEHVNPDADLISVGKRAGRASPRQDHISRLLVDYVKSGQKVVRLKSGDSGMFGRLEEEIVALTAEGFDYEVVPGVTSAMAAAAAAKIPMTRREKSRRVQFVTGHALTGELPEDINLPALADPDATTAIFMGKRTFPGLAAKLMTAGMPGDTPAMLAENVSHPNQNIIRSTVAELAKSLAEAKVDGPAMILVGPLYGADL</sequence>
<evidence type="ECO:0000256" key="1">
    <source>
        <dbReference type="ARBA" id="ARBA00005879"/>
    </source>
</evidence>
<protein>
    <recommendedName>
        <fullName evidence="2">uroporphyrinogen-III C-methyltransferase</fullName>
        <ecNumber evidence="2">2.1.1.107</ecNumber>
    </recommendedName>
</protein>
<dbReference type="Pfam" id="PF00590">
    <property type="entry name" value="TP_methylase"/>
    <property type="match status" value="1"/>
</dbReference>
<dbReference type="EC" id="2.1.1.107" evidence="2"/>
<evidence type="ECO:0000256" key="7">
    <source>
        <dbReference type="ARBA" id="ARBA00025705"/>
    </source>
</evidence>
<dbReference type="SUPFAM" id="SSF53790">
    <property type="entry name" value="Tetrapyrrole methylase"/>
    <property type="match status" value="1"/>
</dbReference>
<evidence type="ECO:0000256" key="4">
    <source>
        <dbReference type="ARBA" id="ARBA00022679"/>
    </source>
</evidence>
<evidence type="ECO:0000313" key="11">
    <source>
        <dbReference type="Proteomes" id="UP000640583"/>
    </source>
</evidence>
<dbReference type="FunFam" id="3.40.1010.10:FF:000001">
    <property type="entry name" value="Siroheme synthase"/>
    <property type="match status" value="1"/>
</dbReference>
<keyword evidence="3 8" id="KW-0489">Methyltransferase</keyword>
<comment type="similarity">
    <text evidence="1 8">Belongs to the precorrin methyltransferase family.</text>
</comment>
<evidence type="ECO:0000256" key="8">
    <source>
        <dbReference type="RuleBase" id="RU003960"/>
    </source>
</evidence>
<dbReference type="GO" id="GO:0019354">
    <property type="term" value="P:siroheme biosynthetic process"/>
    <property type="evidence" value="ECO:0007669"/>
    <property type="project" value="UniProtKB-UniPathway"/>
</dbReference>
<comment type="pathway">
    <text evidence="7">Porphyrin-containing compound metabolism; siroheme biosynthesis; precorrin-2 from uroporphyrinogen III: step 1/1.</text>
</comment>
<proteinExistence type="inferred from homology"/>
<gene>
    <name evidence="10" type="primary">cobA</name>
    <name evidence="10" type="ORF">H1D41_03840</name>
</gene>
<dbReference type="InterPro" id="IPR003043">
    <property type="entry name" value="Uropor_MeTrfase_CS"/>
</dbReference>
<dbReference type="EMBL" id="JADCKQ010000002">
    <property type="protein sequence ID" value="MBI1492764.1"/>
    <property type="molecule type" value="Genomic_DNA"/>
</dbReference>
<evidence type="ECO:0000256" key="6">
    <source>
        <dbReference type="ARBA" id="ARBA00023244"/>
    </source>
</evidence>
<dbReference type="InterPro" id="IPR050161">
    <property type="entry name" value="Siro_Cobalamin_biosynth"/>
</dbReference>
<keyword evidence="5" id="KW-0949">S-adenosyl-L-methionine</keyword>
<dbReference type="PROSITE" id="PS00840">
    <property type="entry name" value="SUMT_2"/>
    <property type="match status" value="1"/>
</dbReference>
<dbReference type="PANTHER" id="PTHR45790:SF3">
    <property type="entry name" value="S-ADENOSYL-L-METHIONINE-DEPENDENT UROPORPHYRINOGEN III METHYLTRANSFERASE, CHLOROPLASTIC"/>
    <property type="match status" value="1"/>
</dbReference>
<evidence type="ECO:0000256" key="2">
    <source>
        <dbReference type="ARBA" id="ARBA00012162"/>
    </source>
</evidence>